<evidence type="ECO:0000256" key="4">
    <source>
        <dbReference type="ARBA" id="ARBA00023242"/>
    </source>
</evidence>
<keyword evidence="1 5" id="KW-0540">Nuclease</keyword>
<evidence type="ECO:0000313" key="8">
    <source>
        <dbReference type="Proteomes" id="UP001590950"/>
    </source>
</evidence>
<comment type="caution">
    <text evidence="7">The sequence shown here is derived from an EMBL/GenBank/DDBJ whole genome shotgun (WGS) entry which is preliminary data.</text>
</comment>
<evidence type="ECO:0000256" key="2">
    <source>
        <dbReference type="ARBA" id="ARBA00022801"/>
    </source>
</evidence>
<organism evidence="7 8">
    <name type="scientific">Stereocaulon virgatum</name>
    <dbReference type="NCBI Taxonomy" id="373712"/>
    <lineage>
        <taxon>Eukaryota</taxon>
        <taxon>Fungi</taxon>
        <taxon>Dikarya</taxon>
        <taxon>Ascomycota</taxon>
        <taxon>Pezizomycotina</taxon>
        <taxon>Lecanoromycetes</taxon>
        <taxon>OSLEUM clade</taxon>
        <taxon>Lecanoromycetidae</taxon>
        <taxon>Lecanorales</taxon>
        <taxon>Lecanorineae</taxon>
        <taxon>Stereocaulaceae</taxon>
        <taxon>Stereocaulon</taxon>
    </lineage>
</organism>
<dbReference type="PANTHER" id="PTHR13522">
    <property type="entry name" value="U6 SNRNA PHOSPHODIESTERASE 1"/>
    <property type="match status" value="1"/>
</dbReference>
<reference evidence="7 8" key="1">
    <citation type="submission" date="2024-09" db="EMBL/GenBank/DDBJ databases">
        <title>Rethinking Asexuality: The Enigmatic Case of Functional Sexual Genes in Lepraria (Stereocaulaceae).</title>
        <authorList>
            <person name="Doellman M."/>
            <person name="Sun Y."/>
            <person name="Barcenas-Pena A."/>
            <person name="Lumbsch H.T."/>
            <person name="Grewe F."/>
        </authorList>
    </citation>
    <scope>NUCLEOTIDE SEQUENCE [LARGE SCALE GENOMIC DNA]</scope>
    <source>
        <strain evidence="7 8">Mercado 3170</strain>
    </source>
</reference>
<evidence type="ECO:0000256" key="1">
    <source>
        <dbReference type="ARBA" id="ARBA00022722"/>
    </source>
</evidence>
<keyword evidence="3" id="KW-0456">Lyase</keyword>
<comment type="function">
    <text evidence="5">Phosphodiesterase responsible for the U6 snRNA 3' end processing. Acts as an exoribonuclease (RNase) responsible for trimming the poly(U) tract of the last nucleotides in the pre-U6 snRNA molecule, leading to the formation of mature U6 snRNA.</text>
</comment>
<proteinExistence type="inferred from homology"/>
<gene>
    <name evidence="5" type="primary">USB1</name>
    <name evidence="7" type="ORF">N7G274_005925</name>
</gene>
<feature type="compositionally biased region" description="Polar residues" evidence="6">
    <location>
        <begin position="239"/>
        <end position="249"/>
    </location>
</feature>
<dbReference type="Gene3D" id="3.90.1140.10">
    <property type="entry name" value="Cyclic phosphodiesterase"/>
    <property type="match status" value="1"/>
</dbReference>
<feature type="active site" description="Proton donor/acceptor" evidence="5">
    <location>
        <position position="269"/>
    </location>
</feature>
<name>A0ABR4ADR9_9LECA</name>
<keyword evidence="4 5" id="KW-0539">Nucleus</keyword>
<evidence type="ECO:0000256" key="3">
    <source>
        <dbReference type="ARBA" id="ARBA00023239"/>
    </source>
</evidence>
<comment type="subcellular location">
    <subcellularLocation>
        <location evidence="5">Nucleus</location>
    </subcellularLocation>
</comment>
<comment type="similarity">
    <text evidence="5">Belongs to the 2H phosphoesterase superfamily. USB1 family.</text>
</comment>
<dbReference type="EC" id="3.1.4.-" evidence="5"/>
<evidence type="ECO:0000313" key="7">
    <source>
        <dbReference type="EMBL" id="KAL2041543.1"/>
    </source>
</evidence>
<protein>
    <recommendedName>
        <fullName evidence="5">U6 snRNA phosphodiesterase</fullName>
        <ecNumber evidence="5">3.1.4.-</ecNumber>
    </recommendedName>
</protein>
<evidence type="ECO:0000256" key="5">
    <source>
        <dbReference type="HAMAP-Rule" id="MF_03040"/>
    </source>
</evidence>
<feature type="region of interest" description="Disordered" evidence="6">
    <location>
        <begin position="1"/>
        <end position="78"/>
    </location>
</feature>
<accession>A0ABR4ADR9</accession>
<feature type="active site" description="Proton donor/acceptor" evidence="5">
    <location>
        <position position="133"/>
    </location>
</feature>
<dbReference type="Pfam" id="PF09749">
    <property type="entry name" value="HVSL"/>
    <property type="match status" value="1"/>
</dbReference>
<sequence>MPLVEYSDSESSGSSGAEGNGTKKQCQQGVKRKRTPSPGSSLPPLPDTFHDLYASTSRISNQDDPSLHGGRQRVTPHIEGNWPTHIYIEWYPSTENTKRLDDLLANMREDSSLEALQVHSLLKSDLGAELPLHISLSRPIALRAEQRRPFTDSLINAVSKSSICPFEVAVAGLDWVANYEQTRWFLVMRLEKAPRDSLNQLLRISNETVQVFGQPPLYADSQIRPQVHDTRQQKKRSIGRSQTTSVSASQEYPAHVAALNHMDASDSFHISVGWVLTAPSEALVEKLNQTRHDLQLVKIDVHTVKLKIGNGITAVSLASKIDSSNKIIEK</sequence>
<dbReference type="Proteomes" id="UP001590950">
    <property type="component" value="Unassembled WGS sequence"/>
</dbReference>
<dbReference type="InterPro" id="IPR027521">
    <property type="entry name" value="Usb1"/>
</dbReference>
<keyword evidence="8" id="KW-1185">Reference proteome</keyword>
<evidence type="ECO:0000256" key="6">
    <source>
        <dbReference type="SAM" id="MobiDB-lite"/>
    </source>
</evidence>
<feature type="region of interest" description="Disordered" evidence="6">
    <location>
        <begin position="223"/>
        <end position="249"/>
    </location>
</feature>
<dbReference type="EMBL" id="JBEFKJ010000017">
    <property type="protein sequence ID" value="KAL2041543.1"/>
    <property type="molecule type" value="Genomic_DNA"/>
</dbReference>
<feature type="compositionally biased region" description="Polar residues" evidence="6">
    <location>
        <begin position="54"/>
        <end position="64"/>
    </location>
</feature>
<dbReference type="PANTHER" id="PTHR13522:SF3">
    <property type="entry name" value="U6 SNRNA PHOSPHODIESTERASE 1"/>
    <property type="match status" value="1"/>
</dbReference>
<keyword evidence="2 5" id="KW-0378">Hydrolase</keyword>
<dbReference type="HAMAP" id="MF_03040">
    <property type="entry name" value="USB1"/>
    <property type="match status" value="1"/>
</dbReference>
<feature type="compositionally biased region" description="Low complexity" evidence="6">
    <location>
        <begin position="1"/>
        <end position="17"/>
    </location>
</feature>